<evidence type="ECO:0000313" key="2">
    <source>
        <dbReference type="Proteomes" id="UP001458415"/>
    </source>
</evidence>
<dbReference type="EMBL" id="JBEPCU010001671">
    <property type="protein sequence ID" value="MER6984141.1"/>
    <property type="molecule type" value="Genomic_DNA"/>
</dbReference>
<proteinExistence type="predicted"/>
<name>A0ABV1WIX4_9ACTN</name>
<keyword evidence="1" id="KW-0238">DNA-binding</keyword>
<dbReference type="GO" id="GO:0003677">
    <property type="term" value="F:DNA binding"/>
    <property type="evidence" value="ECO:0007669"/>
    <property type="project" value="UniProtKB-KW"/>
</dbReference>
<gene>
    <name evidence="1" type="ORF">ABT317_46135</name>
</gene>
<protein>
    <submittedName>
        <fullName evidence="1">DNA-binding protein</fullName>
    </submittedName>
</protein>
<keyword evidence="2" id="KW-1185">Reference proteome</keyword>
<evidence type="ECO:0000313" key="1">
    <source>
        <dbReference type="EMBL" id="MER6984141.1"/>
    </source>
</evidence>
<comment type="caution">
    <text evidence="1">The sequence shown here is derived from an EMBL/GenBank/DDBJ whole genome shotgun (WGS) entry which is preliminary data.</text>
</comment>
<sequence>MSSDEKPAAAPRSLAEALRARDDASLTALLRSRPDLITPVPTDLTQLATRAATRASVVRALERLDRFALQTAEALAVAGDPATYGELLGLMAGDAGDPAVAAALPRSLATLRE</sequence>
<feature type="non-terminal residue" evidence="1">
    <location>
        <position position="113"/>
    </location>
</feature>
<dbReference type="Proteomes" id="UP001458415">
    <property type="component" value="Unassembled WGS sequence"/>
</dbReference>
<organism evidence="1 2">
    <name type="scientific">Streptomyces carpinensis</name>
    <dbReference type="NCBI Taxonomy" id="66369"/>
    <lineage>
        <taxon>Bacteria</taxon>
        <taxon>Bacillati</taxon>
        <taxon>Actinomycetota</taxon>
        <taxon>Actinomycetes</taxon>
        <taxon>Kitasatosporales</taxon>
        <taxon>Streptomycetaceae</taxon>
        <taxon>Streptomyces</taxon>
    </lineage>
</organism>
<accession>A0ABV1WIX4</accession>
<reference evidence="1 2" key="1">
    <citation type="submission" date="2024-06" db="EMBL/GenBank/DDBJ databases">
        <title>The Natural Products Discovery Center: Release of the First 8490 Sequenced Strains for Exploring Actinobacteria Biosynthetic Diversity.</title>
        <authorList>
            <person name="Kalkreuter E."/>
            <person name="Kautsar S.A."/>
            <person name="Yang D."/>
            <person name="Bader C.D."/>
            <person name="Teijaro C.N."/>
            <person name="Fluegel L."/>
            <person name="Davis C.M."/>
            <person name="Simpson J.R."/>
            <person name="Lauterbach L."/>
            <person name="Steele A.D."/>
            <person name="Gui C."/>
            <person name="Meng S."/>
            <person name="Li G."/>
            <person name="Viehrig K."/>
            <person name="Ye F."/>
            <person name="Su P."/>
            <person name="Kiefer A.F."/>
            <person name="Nichols A."/>
            <person name="Cepeda A.J."/>
            <person name="Yan W."/>
            <person name="Fan B."/>
            <person name="Jiang Y."/>
            <person name="Adhikari A."/>
            <person name="Zheng C.-J."/>
            <person name="Schuster L."/>
            <person name="Cowan T.M."/>
            <person name="Smanski M.J."/>
            <person name="Chevrette M.G."/>
            <person name="De Carvalho L.P.S."/>
            <person name="Shen B."/>
        </authorList>
    </citation>
    <scope>NUCLEOTIDE SEQUENCE [LARGE SCALE GENOMIC DNA]</scope>
    <source>
        <strain evidence="1 2">NPDC000634</strain>
    </source>
</reference>